<keyword evidence="3" id="KW-1185">Reference proteome</keyword>
<evidence type="ECO:0000313" key="3">
    <source>
        <dbReference type="Proteomes" id="UP001595912"/>
    </source>
</evidence>
<evidence type="ECO:0000256" key="1">
    <source>
        <dbReference type="SAM" id="Phobius"/>
    </source>
</evidence>
<name>A0ABV9WGZ4_9ACTN</name>
<proteinExistence type="predicted"/>
<dbReference type="Proteomes" id="UP001595912">
    <property type="component" value="Unassembled WGS sequence"/>
</dbReference>
<dbReference type="InterPro" id="IPR021401">
    <property type="entry name" value="DUF3040"/>
</dbReference>
<keyword evidence="1" id="KW-0472">Membrane</keyword>
<comment type="caution">
    <text evidence="2">The sequence shown here is derived from an EMBL/GenBank/DDBJ whole genome shotgun (WGS) entry which is preliminary data.</text>
</comment>
<feature type="transmembrane region" description="Helical" evidence="1">
    <location>
        <begin position="59"/>
        <end position="77"/>
    </location>
</feature>
<dbReference type="RefSeq" id="WP_380126920.1">
    <property type="nucleotide sequence ID" value="NZ_JBHSIU010000097.1"/>
</dbReference>
<keyword evidence="1" id="KW-1133">Transmembrane helix</keyword>
<dbReference type="Pfam" id="PF11239">
    <property type="entry name" value="DUF3040"/>
    <property type="match status" value="1"/>
</dbReference>
<feature type="transmembrane region" description="Helical" evidence="1">
    <location>
        <begin position="37"/>
        <end position="53"/>
    </location>
</feature>
<evidence type="ECO:0000313" key="2">
    <source>
        <dbReference type="EMBL" id="MFC5006303.1"/>
    </source>
</evidence>
<protein>
    <submittedName>
        <fullName evidence="2">DUF3040 domain-containing protein</fullName>
    </submittedName>
</protein>
<keyword evidence="1" id="KW-0812">Transmembrane</keyword>
<accession>A0ABV9WGZ4</accession>
<gene>
    <name evidence="2" type="ORF">ACFPIJ_51845</name>
</gene>
<sequence length="84" mass="9240">MLPGDEQHKLSEIERNLYATDPAFAERFRGFQSHDHTAVPTAGVVLGLALFVIGAASDWWAMALLGVVTFALTVVAVRHARRKH</sequence>
<organism evidence="2 3">
    <name type="scientific">Dactylosporangium cerinum</name>
    <dbReference type="NCBI Taxonomy" id="1434730"/>
    <lineage>
        <taxon>Bacteria</taxon>
        <taxon>Bacillati</taxon>
        <taxon>Actinomycetota</taxon>
        <taxon>Actinomycetes</taxon>
        <taxon>Micromonosporales</taxon>
        <taxon>Micromonosporaceae</taxon>
        <taxon>Dactylosporangium</taxon>
    </lineage>
</organism>
<reference evidence="3" key="1">
    <citation type="journal article" date="2019" name="Int. J. Syst. Evol. Microbiol.">
        <title>The Global Catalogue of Microorganisms (GCM) 10K type strain sequencing project: providing services to taxonomists for standard genome sequencing and annotation.</title>
        <authorList>
            <consortium name="The Broad Institute Genomics Platform"/>
            <consortium name="The Broad Institute Genome Sequencing Center for Infectious Disease"/>
            <person name="Wu L."/>
            <person name="Ma J."/>
        </authorList>
    </citation>
    <scope>NUCLEOTIDE SEQUENCE [LARGE SCALE GENOMIC DNA]</scope>
    <source>
        <strain evidence="3">CGMCC 4.7152</strain>
    </source>
</reference>
<dbReference type="EMBL" id="JBHSIU010000097">
    <property type="protein sequence ID" value="MFC5006303.1"/>
    <property type="molecule type" value="Genomic_DNA"/>
</dbReference>